<dbReference type="FunFam" id="3.40.50.300:FF:000546">
    <property type="entry name" value="Transcription-repair-coupling factor"/>
    <property type="match status" value="1"/>
</dbReference>
<name>A0A917HTJ7_9BACT</name>
<dbReference type="CDD" id="cd17991">
    <property type="entry name" value="DEXHc_TRCF"/>
    <property type="match status" value="1"/>
</dbReference>
<dbReference type="Pfam" id="PF17757">
    <property type="entry name" value="UvrB_inter"/>
    <property type="match status" value="1"/>
</dbReference>
<keyword evidence="3 13" id="KW-0547">Nucleotide-binding</keyword>
<dbReference type="SUPFAM" id="SSF141259">
    <property type="entry name" value="CarD-like"/>
    <property type="match status" value="1"/>
</dbReference>
<evidence type="ECO:0000256" key="11">
    <source>
        <dbReference type="ARBA" id="ARBA00061399"/>
    </source>
</evidence>
<dbReference type="Pfam" id="PF00270">
    <property type="entry name" value="DEAD"/>
    <property type="match status" value="1"/>
</dbReference>
<dbReference type="Pfam" id="PF02559">
    <property type="entry name" value="CarD_TRCF_RID"/>
    <property type="match status" value="1"/>
</dbReference>
<evidence type="ECO:0000256" key="7">
    <source>
        <dbReference type="ARBA" id="ARBA00022840"/>
    </source>
</evidence>
<keyword evidence="7 13" id="KW-0067">ATP-binding</keyword>
<evidence type="ECO:0000313" key="17">
    <source>
        <dbReference type="Proteomes" id="UP000647241"/>
    </source>
</evidence>
<dbReference type="PANTHER" id="PTHR47964">
    <property type="entry name" value="ATP-DEPENDENT DNA HELICASE HOMOLOG RECG, CHLOROPLASTIC"/>
    <property type="match status" value="1"/>
</dbReference>
<organism evidence="16 17">
    <name type="scientific">Edaphobacter dinghuensis</name>
    <dbReference type="NCBI Taxonomy" id="1560005"/>
    <lineage>
        <taxon>Bacteria</taxon>
        <taxon>Pseudomonadati</taxon>
        <taxon>Acidobacteriota</taxon>
        <taxon>Terriglobia</taxon>
        <taxon>Terriglobales</taxon>
        <taxon>Acidobacteriaceae</taxon>
        <taxon>Edaphobacter</taxon>
    </lineage>
</organism>
<dbReference type="SUPFAM" id="SSF143517">
    <property type="entry name" value="TRCF domain-like"/>
    <property type="match status" value="1"/>
</dbReference>
<keyword evidence="8 13" id="KW-0238">DNA-binding</keyword>
<keyword evidence="5 13" id="KW-0378">Hydrolase</keyword>
<dbReference type="Gene3D" id="3.40.50.11180">
    <property type="match status" value="1"/>
</dbReference>
<dbReference type="SMART" id="SM00487">
    <property type="entry name" value="DEXDc"/>
    <property type="match status" value="1"/>
</dbReference>
<keyword evidence="9 13" id="KW-0234">DNA repair</keyword>
<keyword evidence="6" id="KW-0347">Helicase</keyword>
<protein>
    <recommendedName>
        <fullName evidence="12 13">Transcription-repair-coupling factor</fullName>
        <shortName evidence="13">TRCF</shortName>
        <ecNumber evidence="13">3.6.4.-</ecNumber>
    </recommendedName>
</protein>
<dbReference type="GO" id="GO:0005737">
    <property type="term" value="C:cytoplasm"/>
    <property type="evidence" value="ECO:0007669"/>
    <property type="project" value="UniProtKB-SubCell"/>
</dbReference>
<dbReference type="Gene3D" id="3.30.2060.10">
    <property type="entry name" value="Penicillin-binding protein 1b domain"/>
    <property type="match status" value="1"/>
</dbReference>
<reference evidence="16" key="2">
    <citation type="submission" date="2020-09" db="EMBL/GenBank/DDBJ databases">
        <authorList>
            <person name="Sun Q."/>
            <person name="Zhou Y."/>
        </authorList>
    </citation>
    <scope>NUCLEOTIDE SEQUENCE</scope>
    <source>
        <strain evidence="16">CGMCC 1.12997</strain>
    </source>
</reference>
<keyword evidence="4 13" id="KW-0227">DNA damage</keyword>
<dbReference type="GO" id="GO:0005524">
    <property type="term" value="F:ATP binding"/>
    <property type="evidence" value="ECO:0007669"/>
    <property type="project" value="UniProtKB-UniRule"/>
</dbReference>
<dbReference type="RefSeq" id="WP_188555756.1">
    <property type="nucleotide sequence ID" value="NZ_BMGT01000005.1"/>
</dbReference>
<evidence type="ECO:0000259" key="14">
    <source>
        <dbReference type="PROSITE" id="PS51192"/>
    </source>
</evidence>
<reference evidence="16" key="1">
    <citation type="journal article" date="2014" name="Int. J. Syst. Evol. Microbiol.">
        <title>Complete genome sequence of Corynebacterium casei LMG S-19264T (=DSM 44701T), isolated from a smear-ripened cheese.</title>
        <authorList>
            <consortium name="US DOE Joint Genome Institute (JGI-PGF)"/>
            <person name="Walter F."/>
            <person name="Albersmeier A."/>
            <person name="Kalinowski J."/>
            <person name="Ruckert C."/>
        </authorList>
    </citation>
    <scope>NUCLEOTIDE SEQUENCE</scope>
    <source>
        <strain evidence="16">CGMCC 1.12997</strain>
    </source>
</reference>
<evidence type="ECO:0000256" key="1">
    <source>
        <dbReference type="ARBA" id="ARBA00004496"/>
    </source>
</evidence>
<dbReference type="InterPro" id="IPR004576">
    <property type="entry name" value="Mfd"/>
</dbReference>
<dbReference type="SMART" id="SM01058">
    <property type="entry name" value="CarD_TRCF"/>
    <property type="match status" value="1"/>
</dbReference>
<dbReference type="GO" id="GO:0003684">
    <property type="term" value="F:damaged DNA binding"/>
    <property type="evidence" value="ECO:0007669"/>
    <property type="project" value="InterPro"/>
</dbReference>
<comment type="caution">
    <text evidence="16">The sequence shown here is derived from an EMBL/GenBank/DDBJ whole genome shotgun (WGS) entry which is preliminary data.</text>
</comment>
<dbReference type="GO" id="GO:0016787">
    <property type="term" value="F:hydrolase activity"/>
    <property type="evidence" value="ECO:0007669"/>
    <property type="project" value="UniProtKB-KW"/>
</dbReference>
<dbReference type="InterPro" id="IPR027417">
    <property type="entry name" value="P-loop_NTPase"/>
</dbReference>
<dbReference type="PROSITE" id="PS51192">
    <property type="entry name" value="HELICASE_ATP_BIND_1"/>
    <property type="match status" value="1"/>
</dbReference>
<keyword evidence="2 13" id="KW-0963">Cytoplasm</keyword>
<feature type="domain" description="Helicase ATP-binding" evidence="14">
    <location>
        <begin position="674"/>
        <end position="835"/>
    </location>
</feature>
<dbReference type="SMART" id="SM00490">
    <property type="entry name" value="HELICc"/>
    <property type="match status" value="1"/>
</dbReference>
<evidence type="ECO:0000256" key="4">
    <source>
        <dbReference type="ARBA" id="ARBA00022763"/>
    </source>
</evidence>
<evidence type="ECO:0000256" key="10">
    <source>
        <dbReference type="ARBA" id="ARBA00061104"/>
    </source>
</evidence>
<evidence type="ECO:0000256" key="12">
    <source>
        <dbReference type="ARBA" id="ARBA00070128"/>
    </source>
</evidence>
<dbReference type="AlphaFoldDB" id="A0A917HTJ7"/>
<dbReference type="GO" id="GO:0006355">
    <property type="term" value="P:regulation of DNA-templated transcription"/>
    <property type="evidence" value="ECO:0007669"/>
    <property type="project" value="UniProtKB-UniRule"/>
</dbReference>
<evidence type="ECO:0000256" key="6">
    <source>
        <dbReference type="ARBA" id="ARBA00022806"/>
    </source>
</evidence>
<dbReference type="PANTHER" id="PTHR47964:SF1">
    <property type="entry name" value="ATP-DEPENDENT DNA HELICASE HOMOLOG RECG, CHLOROPLASTIC"/>
    <property type="match status" value="1"/>
</dbReference>
<dbReference type="SUPFAM" id="SSF52540">
    <property type="entry name" value="P-loop containing nucleoside triphosphate hydrolases"/>
    <property type="match status" value="4"/>
</dbReference>
<evidence type="ECO:0000256" key="3">
    <source>
        <dbReference type="ARBA" id="ARBA00022741"/>
    </source>
</evidence>
<feature type="domain" description="Helicase C-terminal" evidence="15">
    <location>
        <begin position="851"/>
        <end position="1010"/>
    </location>
</feature>
<evidence type="ECO:0000256" key="5">
    <source>
        <dbReference type="ARBA" id="ARBA00022801"/>
    </source>
</evidence>
<dbReference type="InterPro" id="IPR005118">
    <property type="entry name" value="TRCF_C"/>
</dbReference>
<comment type="subcellular location">
    <subcellularLocation>
        <location evidence="1 13">Cytoplasm</location>
    </subcellularLocation>
</comment>
<dbReference type="NCBIfam" id="TIGR00580">
    <property type="entry name" value="mfd"/>
    <property type="match status" value="1"/>
</dbReference>
<dbReference type="InterPro" id="IPR014001">
    <property type="entry name" value="Helicase_ATP-bd"/>
</dbReference>
<dbReference type="EMBL" id="BMGT01000005">
    <property type="protein sequence ID" value="GGG89524.1"/>
    <property type="molecule type" value="Genomic_DNA"/>
</dbReference>
<evidence type="ECO:0000256" key="8">
    <source>
        <dbReference type="ARBA" id="ARBA00023125"/>
    </source>
</evidence>
<comment type="similarity">
    <text evidence="10 13">In the N-terminal section; belongs to the UvrB family.</text>
</comment>
<evidence type="ECO:0000256" key="2">
    <source>
        <dbReference type="ARBA" id="ARBA00022490"/>
    </source>
</evidence>
<dbReference type="GO" id="GO:0000716">
    <property type="term" value="P:transcription-coupled nucleotide-excision repair, DNA damage recognition"/>
    <property type="evidence" value="ECO:0007669"/>
    <property type="project" value="UniProtKB-UniRule"/>
</dbReference>
<evidence type="ECO:0000256" key="13">
    <source>
        <dbReference type="HAMAP-Rule" id="MF_00969"/>
    </source>
</evidence>
<dbReference type="Gene3D" id="3.40.50.300">
    <property type="entry name" value="P-loop containing nucleotide triphosphate hydrolases"/>
    <property type="match status" value="2"/>
</dbReference>
<dbReference type="InterPro" id="IPR037235">
    <property type="entry name" value="TRCF-like_C_D7"/>
</dbReference>
<dbReference type="InterPro" id="IPR047112">
    <property type="entry name" value="RecG/Mfd"/>
</dbReference>
<accession>A0A917HTJ7</accession>
<dbReference type="SMART" id="SM00982">
    <property type="entry name" value="TRCF"/>
    <property type="match status" value="1"/>
</dbReference>
<dbReference type="InterPro" id="IPR041471">
    <property type="entry name" value="UvrB_inter"/>
</dbReference>
<dbReference type="InterPro" id="IPR001650">
    <property type="entry name" value="Helicase_C-like"/>
</dbReference>
<dbReference type="Pfam" id="PF00271">
    <property type="entry name" value="Helicase_C"/>
    <property type="match status" value="1"/>
</dbReference>
<sequence>MVLPFVRELLADLEHSEAFERVRRHLSGGTGRRRVSGLTSTARALYLPLFVRAANAPCVIVVSDNKAAEALHAAVLSACELTGAMDPAQVLRLPAHDVLPFENLSPHPEIQETRAATLWKIATGTIRLVIAPVEAACMKLFARDFYKALALHLKVGEEYMPDMLIEHLLSVGYTRVDVVEMPGQVTLRGGIIDAFSPEMERPVRIDFFGDEIESIRTFDAETQRSSSSLDEALLLPLTEIPVTEKILTAINARLTRSGIAGATIEGGEEPVELQTHIATRTGEATVFPGWEFFAPVAGATHTVLDLLAASGPAPRVFIEEPAMVKNQGERWWNKVEQRHDRSGIGNLVRPEDIYLSPWDLDDRLRRFCGCELDQLGAVDVLDADRSDLSEVDFTTRPTQRFHGSIPALIDQLNVLMKQDARILLTAPNQGEVERLAGLLQEYQIPYRLGSRNEQHGSSTVYSESSYLAGDLRTPVIVKTTIAAGVQILDLDRTTARQVVIFGAQDLSDDADVTVRTARRGKSKAAAFISDFRDLAVGDYVVHVEHGIAQYCGLRVIEENDAPPLELMILEFADEAKLYVPLTRLDLIQKYRSTDTGPAPQLNKLGTQGWQKTKARVKKAMADMAAELLKLYAQRESIQGTPFSPDTNMQREFEDAFDFNETDDQLNAITDIKSDMESVQPMDRLLCGDVGYGKTEVAMRAAFKAVQDSKQVAVLTPTTVLSFQHYETFKRRFANFPVTIEMISRFRTAKEQKIILEKVEQGKIDILIGTHRILSKDLKFQDLGLLIVDEEQRFGVRHKERLKQMRTAIDVLAMSATPIPRTLHMSLIGLRDMSVIETPPKDRMAIQTIVAKFDEKLVRTAIEMELERGGQIYFVHNRVESIYELAAKIRELVPQARVVIGHGQLPEAELERVMLAFMNHEYDVLLATSIIENGLDIPLANTIIINRADRHGLSELYQLRGRVGRSNRRAYSYLLIPPEKELSEISRRRLAALKEFSDLGAGFKIAALDLELRGAGNMLGGEQSGHIEAIGFEMYTTMLEEAVRKMKGEEDKPAHANTVLNLGISVRIDSDYIPEENQRLRMYKRIAGAEDFATLADVRAELQDRYGTPPESVFNLLAAGEIRLQCELLGIAQVDRKRTQIEVGKTKTFVEMLHLKFAERLSGGAPATAPGVAPARERGVDPGVLMKLVSRNTKKGAQFTPQGILRWPLTSAKAEDVIAETRALLDALDAH</sequence>
<evidence type="ECO:0000256" key="9">
    <source>
        <dbReference type="ARBA" id="ARBA00023204"/>
    </source>
</evidence>
<comment type="similarity">
    <text evidence="11 13">In the C-terminal section; belongs to the helicase family. RecG subfamily.</text>
</comment>
<dbReference type="HAMAP" id="MF_00969">
    <property type="entry name" value="TRCF"/>
    <property type="match status" value="1"/>
</dbReference>
<dbReference type="Proteomes" id="UP000647241">
    <property type="component" value="Unassembled WGS sequence"/>
</dbReference>
<dbReference type="EC" id="3.6.4.-" evidence="13"/>
<evidence type="ECO:0000313" key="16">
    <source>
        <dbReference type="EMBL" id="GGG89524.1"/>
    </source>
</evidence>
<dbReference type="Gene3D" id="3.90.1150.50">
    <property type="entry name" value="Transcription-repair-coupling factor, D7 domain"/>
    <property type="match status" value="1"/>
</dbReference>
<dbReference type="InterPro" id="IPR036101">
    <property type="entry name" value="CarD-like/TRCF_RID_sf"/>
</dbReference>
<evidence type="ECO:0000259" key="15">
    <source>
        <dbReference type="PROSITE" id="PS51194"/>
    </source>
</evidence>
<gene>
    <name evidence="13" type="primary">mfd</name>
    <name evidence="16" type="ORF">GCM10011585_37220</name>
</gene>
<dbReference type="GO" id="GO:0003678">
    <property type="term" value="F:DNA helicase activity"/>
    <property type="evidence" value="ECO:0007669"/>
    <property type="project" value="TreeGrafter"/>
</dbReference>
<proteinExistence type="inferred from homology"/>
<dbReference type="PROSITE" id="PS51194">
    <property type="entry name" value="HELICASE_CTER"/>
    <property type="match status" value="1"/>
</dbReference>
<dbReference type="InterPro" id="IPR011545">
    <property type="entry name" value="DEAD/DEAH_box_helicase_dom"/>
</dbReference>
<dbReference type="Pfam" id="PF03461">
    <property type="entry name" value="TRCF"/>
    <property type="match status" value="1"/>
</dbReference>
<comment type="function">
    <text evidence="13">Couples transcription and DNA repair by recognizing RNA polymerase (RNAP) stalled at DNA lesions. Mediates ATP-dependent release of RNAP and its truncated transcript from the DNA, and recruitment of nucleotide excision repair machinery to the damaged site.</text>
</comment>
<dbReference type="Gene3D" id="2.40.10.170">
    <property type="match status" value="1"/>
</dbReference>
<keyword evidence="17" id="KW-1185">Reference proteome</keyword>
<dbReference type="InterPro" id="IPR003711">
    <property type="entry name" value="CarD-like/TRCF_RID"/>
</dbReference>